<dbReference type="InterPro" id="IPR004469">
    <property type="entry name" value="PSP"/>
</dbReference>
<proteinExistence type="inferred from homology"/>
<feature type="active site" description="Nucleophile" evidence="14">
    <location>
        <position position="197"/>
    </location>
</feature>
<dbReference type="NCBIfam" id="TIGR01488">
    <property type="entry name" value="HAD-SF-IB"/>
    <property type="match status" value="1"/>
</dbReference>
<comment type="catalytic activity">
    <reaction evidence="13">
        <text>O-phospho-D-serine + H2O = D-serine + phosphate</text>
        <dbReference type="Rhea" id="RHEA:24873"/>
        <dbReference type="ChEBI" id="CHEBI:15377"/>
        <dbReference type="ChEBI" id="CHEBI:35247"/>
        <dbReference type="ChEBI" id="CHEBI:43474"/>
        <dbReference type="ChEBI" id="CHEBI:58680"/>
        <dbReference type="EC" id="3.1.3.3"/>
    </reaction>
</comment>
<feature type="domain" description="ACT" evidence="15">
    <location>
        <begin position="6"/>
        <end position="83"/>
    </location>
</feature>
<sequence>MGRIVLINVTGEDKPGLTSAITGIMAHYGVEILDVGQAVIHDSLTWGILIRVLGDDEIAPLLKDLLFHLHELGLQVNYRTISPEEYQDWVNQQGKGRYKVTLLTRLMTAEKMSRVAALTASHGLNIENITRLSGRVPFDEKETSSARACIEFSVRGTPSDTTKLKEDFLNLSAELDVDVALQEDSIYRRSRRLVVFDMDSTLIEAEVIDELAVEVGVGEQVAAITEEAMQGNIDFQESFRRRLALLKGLDESALERVAARLVLTEGAERLLKSLKGLGYKTAIVSGGFTWFANVLKEKLGIDYIYANELQIVDGKVTGEVQGDIVDAAKKAELLKDIAAQESIRLEQVIAVGDGANDLKMLAEAGLGIAFRAKPLVRKTARQSISTLGLDAILYLLGWHDRDLDELNA</sequence>
<dbReference type="Proteomes" id="UP000196573">
    <property type="component" value="Unassembled WGS sequence"/>
</dbReference>
<dbReference type="AlphaFoldDB" id="A0A1X7APX1"/>
<organism evidence="16 17">
    <name type="scientific">Parendozoicomonas haliclonae</name>
    <dbReference type="NCBI Taxonomy" id="1960125"/>
    <lineage>
        <taxon>Bacteria</taxon>
        <taxon>Pseudomonadati</taxon>
        <taxon>Pseudomonadota</taxon>
        <taxon>Gammaproteobacteria</taxon>
        <taxon>Oceanospirillales</taxon>
        <taxon>Endozoicomonadaceae</taxon>
        <taxon>Parendozoicomonas</taxon>
    </lineage>
</organism>
<dbReference type="InterPro" id="IPR002912">
    <property type="entry name" value="ACT_dom"/>
</dbReference>
<dbReference type="UniPathway" id="UPA00135">
    <property type="reaction ID" value="UER00198"/>
</dbReference>
<dbReference type="PANTHER" id="PTHR43344:SF2">
    <property type="entry name" value="PHOSPHOSERINE PHOSPHATASE"/>
    <property type="match status" value="1"/>
</dbReference>
<dbReference type="NCBIfam" id="TIGR00338">
    <property type="entry name" value="serB"/>
    <property type="match status" value="1"/>
</dbReference>
<dbReference type="EC" id="3.1.3.3" evidence="4"/>
<keyword evidence="10" id="KW-0718">Serine biosynthesis</keyword>
<keyword evidence="8 16" id="KW-0378">Hydrolase</keyword>
<evidence type="ECO:0000256" key="5">
    <source>
        <dbReference type="ARBA" id="ARBA00015196"/>
    </source>
</evidence>
<evidence type="ECO:0000256" key="1">
    <source>
        <dbReference type="ARBA" id="ARBA00001946"/>
    </source>
</evidence>
<dbReference type="GO" id="GO:0005737">
    <property type="term" value="C:cytoplasm"/>
    <property type="evidence" value="ECO:0007669"/>
    <property type="project" value="TreeGrafter"/>
</dbReference>
<evidence type="ECO:0000256" key="7">
    <source>
        <dbReference type="ARBA" id="ARBA00022723"/>
    </source>
</evidence>
<dbReference type="Gene3D" id="3.30.70.260">
    <property type="match status" value="2"/>
</dbReference>
<comment type="cofactor">
    <cofactor evidence="1">
        <name>Mg(2+)</name>
        <dbReference type="ChEBI" id="CHEBI:18420"/>
    </cofactor>
</comment>
<dbReference type="PANTHER" id="PTHR43344">
    <property type="entry name" value="PHOSPHOSERINE PHOSPHATASE"/>
    <property type="match status" value="1"/>
</dbReference>
<evidence type="ECO:0000256" key="11">
    <source>
        <dbReference type="ARBA" id="ARBA00031693"/>
    </source>
</evidence>
<dbReference type="InterPro" id="IPR050582">
    <property type="entry name" value="HAD-like_SerB"/>
</dbReference>
<dbReference type="SUPFAM" id="SSF55021">
    <property type="entry name" value="ACT-like"/>
    <property type="match status" value="1"/>
</dbReference>
<dbReference type="SUPFAM" id="SSF56784">
    <property type="entry name" value="HAD-like"/>
    <property type="match status" value="1"/>
</dbReference>
<dbReference type="PROSITE" id="PS51671">
    <property type="entry name" value="ACT"/>
    <property type="match status" value="1"/>
</dbReference>
<protein>
    <recommendedName>
        <fullName evidence="5">Phosphoserine phosphatase</fullName>
        <ecNumber evidence="4">3.1.3.3</ecNumber>
    </recommendedName>
    <alternativeName>
        <fullName evidence="11">O-phosphoserine phosphohydrolase</fullName>
    </alternativeName>
</protein>
<dbReference type="RefSeq" id="WP_087112597.1">
    <property type="nucleotide sequence ID" value="NZ_CBCSCN010000013.1"/>
</dbReference>
<comment type="similarity">
    <text evidence="3">Belongs to the HAD-like hydrolase superfamily. SerB family.</text>
</comment>
<evidence type="ECO:0000256" key="9">
    <source>
        <dbReference type="ARBA" id="ARBA00022842"/>
    </source>
</evidence>
<evidence type="ECO:0000313" key="16">
    <source>
        <dbReference type="EMBL" id="SMA50150.1"/>
    </source>
</evidence>
<dbReference type="GO" id="GO:0000287">
    <property type="term" value="F:magnesium ion binding"/>
    <property type="evidence" value="ECO:0007669"/>
    <property type="project" value="TreeGrafter"/>
</dbReference>
<evidence type="ECO:0000256" key="3">
    <source>
        <dbReference type="ARBA" id="ARBA00009184"/>
    </source>
</evidence>
<evidence type="ECO:0000259" key="15">
    <source>
        <dbReference type="PROSITE" id="PS51671"/>
    </source>
</evidence>
<evidence type="ECO:0000256" key="12">
    <source>
        <dbReference type="ARBA" id="ARBA00048138"/>
    </source>
</evidence>
<dbReference type="GO" id="GO:0006564">
    <property type="term" value="P:L-serine biosynthetic process"/>
    <property type="evidence" value="ECO:0007669"/>
    <property type="project" value="UniProtKB-KW"/>
</dbReference>
<name>A0A1X7APX1_9GAMM</name>
<dbReference type="CDD" id="cd04871">
    <property type="entry name" value="ACT_PSP_2"/>
    <property type="match status" value="1"/>
</dbReference>
<accession>A0A1X7APX1</accession>
<dbReference type="InterPro" id="IPR045865">
    <property type="entry name" value="ACT-like_dom_sf"/>
</dbReference>
<keyword evidence="17" id="KW-1185">Reference proteome</keyword>
<evidence type="ECO:0000256" key="6">
    <source>
        <dbReference type="ARBA" id="ARBA00022605"/>
    </source>
</evidence>
<dbReference type="Pfam" id="PF12710">
    <property type="entry name" value="HAD"/>
    <property type="match status" value="1"/>
</dbReference>
<dbReference type="Pfam" id="PF13740">
    <property type="entry name" value="ACT_6"/>
    <property type="match status" value="1"/>
</dbReference>
<dbReference type="SFLD" id="SFLDF00029">
    <property type="entry name" value="phosphoserine_phosphatase"/>
    <property type="match status" value="1"/>
</dbReference>
<keyword evidence="6" id="KW-0028">Amino-acid biosynthesis</keyword>
<dbReference type="GO" id="GO:0036424">
    <property type="term" value="F:L-phosphoserine phosphatase activity"/>
    <property type="evidence" value="ECO:0007669"/>
    <property type="project" value="InterPro"/>
</dbReference>
<keyword evidence="9" id="KW-0460">Magnesium</keyword>
<keyword evidence="7" id="KW-0479">Metal-binding</keyword>
<feature type="active site" description="Proton donor" evidence="14">
    <location>
        <position position="199"/>
    </location>
</feature>
<dbReference type="SFLD" id="SFLDS00003">
    <property type="entry name" value="Haloacid_Dehalogenase"/>
    <property type="match status" value="1"/>
</dbReference>
<evidence type="ECO:0000256" key="14">
    <source>
        <dbReference type="PIRSR" id="PIRSR604469-1"/>
    </source>
</evidence>
<dbReference type="SFLD" id="SFLDG01136">
    <property type="entry name" value="C1.6:_Phosphoserine_Phosphatas"/>
    <property type="match status" value="1"/>
</dbReference>
<evidence type="ECO:0000256" key="4">
    <source>
        <dbReference type="ARBA" id="ARBA00012640"/>
    </source>
</evidence>
<evidence type="ECO:0000256" key="13">
    <source>
        <dbReference type="ARBA" id="ARBA00048523"/>
    </source>
</evidence>
<dbReference type="OrthoDB" id="9792539at2"/>
<dbReference type="InterPro" id="IPR023214">
    <property type="entry name" value="HAD_sf"/>
</dbReference>
<dbReference type="EMBL" id="FWPT01000011">
    <property type="protein sequence ID" value="SMA50150.1"/>
    <property type="molecule type" value="Genomic_DNA"/>
</dbReference>
<evidence type="ECO:0000256" key="8">
    <source>
        <dbReference type="ARBA" id="ARBA00022801"/>
    </source>
</evidence>
<evidence type="ECO:0000313" key="17">
    <source>
        <dbReference type="Proteomes" id="UP000196573"/>
    </source>
</evidence>
<comment type="pathway">
    <text evidence="2">Amino-acid biosynthesis; L-serine biosynthesis; L-serine from 3-phospho-D-glycerate: step 3/3.</text>
</comment>
<evidence type="ECO:0000256" key="10">
    <source>
        <dbReference type="ARBA" id="ARBA00023299"/>
    </source>
</evidence>
<dbReference type="Gene3D" id="3.40.50.1000">
    <property type="entry name" value="HAD superfamily/HAD-like"/>
    <property type="match status" value="1"/>
</dbReference>
<evidence type="ECO:0000256" key="2">
    <source>
        <dbReference type="ARBA" id="ARBA00005135"/>
    </source>
</evidence>
<comment type="catalytic activity">
    <reaction evidence="12">
        <text>O-phospho-L-serine + H2O = L-serine + phosphate</text>
        <dbReference type="Rhea" id="RHEA:21208"/>
        <dbReference type="ChEBI" id="CHEBI:15377"/>
        <dbReference type="ChEBI" id="CHEBI:33384"/>
        <dbReference type="ChEBI" id="CHEBI:43474"/>
        <dbReference type="ChEBI" id="CHEBI:57524"/>
        <dbReference type="EC" id="3.1.3.3"/>
    </reaction>
</comment>
<dbReference type="CDD" id="cd04870">
    <property type="entry name" value="ACT_PSP_1"/>
    <property type="match status" value="1"/>
</dbReference>
<dbReference type="SFLD" id="SFLDG01137">
    <property type="entry name" value="C1.6.1:_Phosphoserine_Phosphat"/>
    <property type="match status" value="1"/>
</dbReference>
<gene>
    <name evidence="16" type="primary">serB</name>
    <name evidence="16" type="ORF">EHSB41UT_03941</name>
</gene>
<reference evidence="16 17" key="1">
    <citation type="submission" date="2017-03" db="EMBL/GenBank/DDBJ databases">
        <authorList>
            <person name="Afonso C.L."/>
            <person name="Miller P.J."/>
            <person name="Scott M.A."/>
            <person name="Spackman E."/>
            <person name="Goraichik I."/>
            <person name="Dimitrov K.M."/>
            <person name="Suarez D.L."/>
            <person name="Swayne D.E."/>
        </authorList>
    </citation>
    <scope>NUCLEOTIDE SEQUENCE [LARGE SCALE GENOMIC DNA]</scope>
    <source>
        <strain evidence="16">SB41UT1</strain>
    </source>
</reference>
<dbReference type="CDD" id="cd07500">
    <property type="entry name" value="HAD_PSP"/>
    <property type="match status" value="1"/>
</dbReference>
<dbReference type="InterPro" id="IPR036412">
    <property type="entry name" value="HAD-like_sf"/>
</dbReference>